<proteinExistence type="predicted"/>
<gene>
    <name evidence="2" type="ORF">INT43_006688</name>
</gene>
<dbReference type="Proteomes" id="UP000654370">
    <property type="component" value="Unassembled WGS sequence"/>
</dbReference>
<feature type="region of interest" description="Disordered" evidence="1">
    <location>
        <begin position="214"/>
        <end position="234"/>
    </location>
</feature>
<name>A0A8H7UHW4_MORIS</name>
<dbReference type="OrthoDB" id="2428837at2759"/>
<reference evidence="2" key="1">
    <citation type="submission" date="2020-12" db="EMBL/GenBank/DDBJ databases">
        <title>Metabolic potential, ecology and presence of endohyphal bacteria is reflected in genomic diversity of Mucoromycotina.</title>
        <authorList>
            <person name="Muszewska A."/>
            <person name="Okrasinska A."/>
            <person name="Steczkiewicz K."/>
            <person name="Drgas O."/>
            <person name="Orlowska M."/>
            <person name="Perlinska-Lenart U."/>
            <person name="Aleksandrzak-Piekarczyk T."/>
            <person name="Szatraj K."/>
            <person name="Zielenkiewicz U."/>
            <person name="Pilsyk S."/>
            <person name="Malc E."/>
            <person name="Mieczkowski P."/>
            <person name="Kruszewska J.S."/>
            <person name="Biernat P."/>
            <person name="Pawlowska J."/>
        </authorList>
    </citation>
    <scope>NUCLEOTIDE SEQUENCE</scope>
    <source>
        <strain evidence="2">WA0000067209</strain>
    </source>
</reference>
<comment type="caution">
    <text evidence="2">The sequence shown here is derived from an EMBL/GenBank/DDBJ whole genome shotgun (WGS) entry which is preliminary data.</text>
</comment>
<evidence type="ECO:0000313" key="3">
    <source>
        <dbReference type="Proteomes" id="UP000654370"/>
    </source>
</evidence>
<organism evidence="2 3">
    <name type="scientific">Mortierella isabellina</name>
    <name type="common">Filamentous fungus</name>
    <name type="synonym">Umbelopsis isabellina</name>
    <dbReference type="NCBI Taxonomy" id="91625"/>
    <lineage>
        <taxon>Eukaryota</taxon>
        <taxon>Fungi</taxon>
        <taxon>Fungi incertae sedis</taxon>
        <taxon>Mucoromycota</taxon>
        <taxon>Mucoromycotina</taxon>
        <taxon>Umbelopsidomycetes</taxon>
        <taxon>Umbelopsidales</taxon>
        <taxon>Umbelopsidaceae</taxon>
        <taxon>Umbelopsis</taxon>
    </lineage>
</organism>
<dbReference type="EMBL" id="JAEPQZ010000003">
    <property type="protein sequence ID" value="KAG2183680.1"/>
    <property type="molecule type" value="Genomic_DNA"/>
</dbReference>
<sequence>MLANTSTSHTVGNDGHVDEVGPSTLYPLHDSNEFPPLTSVATAEGWDCINNREAEDVVVHSSNDGWEQLDLANTQNQNLGFCFATVAKQTMHVPTPEPKLVALAPVFDKPMKRRQKPEKEPDTDDFDGFDEQDIYIYPVAVGPAQRDRGMAKQKKLLMDTFGTIPSRTPEELVIADERMHSMYSYSEPLTAHQYQHATFKYVQMHQHDVSVFRNRTPMPAPRKTKYAHHTTVEI</sequence>
<dbReference type="AlphaFoldDB" id="A0A8H7UHW4"/>
<evidence type="ECO:0000256" key="1">
    <source>
        <dbReference type="SAM" id="MobiDB-lite"/>
    </source>
</evidence>
<evidence type="ECO:0000313" key="2">
    <source>
        <dbReference type="EMBL" id="KAG2183680.1"/>
    </source>
</evidence>
<protein>
    <submittedName>
        <fullName evidence="2">Uncharacterized protein</fullName>
    </submittedName>
</protein>
<accession>A0A8H7UHW4</accession>
<keyword evidence="3" id="KW-1185">Reference proteome</keyword>